<sequence>MSSVHQHLEGAPAFPPFPEGMNPAAMRARVEFSNHGTETGPIGHPTRHHPNDHNTRWLSRAFRRQSTKDAEYLRTVSAGILRTQWWDENAHFPDAERLFGQLLDREGKCTICGSENGTTCLKHHFAYNPQ</sequence>
<dbReference type="EMBL" id="CAFZ01000025">
    <property type="protein sequence ID" value="CCA68090.1"/>
    <property type="molecule type" value="Genomic_DNA"/>
</dbReference>
<comment type="caution">
    <text evidence="2">The sequence shown here is derived from an EMBL/GenBank/DDBJ whole genome shotgun (WGS) entry which is preliminary data.</text>
</comment>
<organism evidence="2 3">
    <name type="scientific">Serendipita indica (strain DSM 11827)</name>
    <name type="common">Root endophyte fungus</name>
    <name type="synonym">Piriformospora indica</name>
    <dbReference type="NCBI Taxonomy" id="1109443"/>
    <lineage>
        <taxon>Eukaryota</taxon>
        <taxon>Fungi</taxon>
        <taxon>Dikarya</taxon>
        <taxon>Basidiomycota</taxon>
        <taxon>Agaricomycotina</taxon>
        <taxon>Agaricomycetes</taxon>
        <taxon>Sebacinales</taxon>
        <taxon>Serendipitaceae</taxon>
        <taxon>Serendipita</taxon>
    </lineage>
</organism>
<dbReference type="Proteomes" id="UP000007148">
    <property type="component" value="Unassembled WGS sequence"/>
</dbReference>
<proteinExistence type="predicted"/>
<dbReference type="InParanoid" id="G4T9T7"/>
<reference evidence="2 3" key="1">
    <citation type="journal article" date="2011" name="PLoS Pathog.">
        <title>Endophytic Life Strategies Decoded by Genome and Transcriptome Analyses of the Mutualistic Root Symbiont Piriformospora indica.</title>
        <authorList>
            <person name="Zuccaro A."/>
            <person name="Lahrmann U."/>
            <person name="Guldener U."/>
            <person name="Langen G."/>
            <person name="Pfiffi S."/>
            <person name="Biedenkopf D."/>
            <person name="Wong P."/>
            <person name="Samans B."/>
            <person name="Grimm C."/>
            <person name="Basiewicz M."/>
            <person name="Murat C."/>
            <person name="Martin F."/>
            <person name="Kogel K.H."/>
        </authorList>
    </citation>
    <scope>NUCLEOTIDE SEQUENCE [LARGE SCALE GENOMIC DNA]</scope>
    <source>
        <strain evidence="2 3">DSM 11827</strain>
    </source>
</reference>
<dbReference type="AlphaFoldDB" id="G4T9T7"/>
<evidence type="ECO:0000313" key="2">
    <source>
        <dbReference type="EMBL" id="CCA68090.1"/>
    </source>
</evidence>
<gene>
    <name evidence="2" type="ORF">PIIN_01958</name>
</gene>
<dbReference type="HOGENOM" id="CLU_1938957_0_0_1"/>
<feature type="region of interest" description="Disordered" evidence="1">
    <location>
        <begin position="34"/>
        <end position="54"/>
    </location>
</feature>
<keyword evidence="3" id="KW-1185">Reference proteome</keyword>
<evidence type="ECO:0000313" key="3">
    <source>
        <dbReference type="Proteomes" id="UP000007148"/>
    </source>
</evidence>
<name>G4T9T7_SERID</name>
<accession>G4T9T7</accession>
<evidence type="ECO:0000256" key="1">
    <source>
        <dbReference type="SAM" id="MobiDB-lite"/>
    </source>
</evidence>
<protein>
    <submittedName>
        <fullName evidence="2">Uncharacterized protein</fullName>
    </submittedName>
</protein>